<dbReference type="Pfam" id="PF00384">
    <property type="entry name" value="Molybdopterin"/>
    <property type="match status" value="1"/>
</dbReference>
<feature type="non-terminal residue" evidence="5">
    <location>
        <position position="1"/>
    </location>
</feature>
<dbReference type="GO" id="GO:0030151">
    <property type="term" value="F:molybdenum ion binding"/>
    <property type="evidence" value="ECO:0007669"/>
    <property type="project" value="TreeGrafter"/>
</dbReference>
<protein>
    <recommendedName>
        <fullName evidence="4">Molybdopterin oxidoreductase domain-containing protein</fullName>
    </recommendedName>
</protein>
<dbReference type="InterPro" id="IPR006656">
    <property type="entry name" value="Mopterin_OxRdtase"/>
</dbReference>
<evidence type="ECO:0000313" key="5">
    <source>
        <dbReference type="EMBL" id="GAH50556.1"/>
    </source>
</evidence>
<feature type="non-terminal residue" evidence="5">
    <location>
        <position position="278"/>
    </location>
</feature>
<comment type="caution">
    <text evidence="5">The sequence shown here is derived from an EMBL/GenBank/DDBJ whole genome shotgun (WGS) entry which is preliminary data.</text>
</comment>
<keyword evidence="2" id="KW-0500">Molybdenum</keyword>
<sequence>YATEPARLQALLLAMQGLGKPGANQVKMIEWGLFDNVEQCAMPRGSVLPSLRAAYQGGHPEDENTPFIPKTLIHDAILEPPLSWYGNESELPNRVTQFVKHVYPMEGCSEIHMIWTDSPCWITCWNDGNRLIKAFKDPKIEFILAQHPWLENDCLFADIILPVNTIFEEDDIGSDIFSGQFNLVFPQEKCIESIGESMSDYEIVCEIAKKLGLYEEYTDGKSVEEWIRYGFETSGVQDKISWEEIKEKGYYVVPTDPNWKKYPAGLRKFYENPEENPL</sequence>
<dbReference type="EMBL" id="BARU01023215">
    <property type="protein sequence ID" value="GAH50556.1"/>
    <property type="molecule type" value="Genomic_DNA"/>
</dbReference>
<dbReference type="SUPFAM" id="SSF53706">
    <property type="entry name" value="Formate dehydrogenase/DMSO reductase, domains 1-3"/>
    <property type="match status" value="1"/>
</dbReference>
<reference evidence="5" key="1">
    <citation type="journal article" date="2014" name="Front. Microbiol.">
        <title>High frequency of phylogenetically diverse reductive dehalogenase-homologous genes in deep subseafloor sedimentary metagenomes.</title>
        <authorList>
            <person name="Kawai M."/>
            <person name="Futagami T."/>
            <person name="Toyoda A."/>
            <person name="Takaki Y."/>
            <person name="Nishi S."/>
            <person name="Hori S."/>
            <person name="Arai W."/>
            <person name="Tsubouchi T."/>
            <person name="Morono Y."/>
            <person name="Uchiyama I."/>
            <person name="Ito T."/>
            <person name="Fujiyama A."/>
            <person name="Inagaki F."/>
            <person name="Takami H."/>
        </authorList>
    </citation>
    <scope>NUCLEOTIDE SEQUENCE</scope>
    <source>
        <strain evidence="5">Expedition CK06-06</strain>
    </source>
</reference>
<feature type="domain" description="Molybdopterin oxidoreductase" evidence="4">
    <location>
        <begin position="105"/>
        <end position="210"/>
    </location>
</feature>
<keyword evidence="3" id="KW-0560">Oxidoreductase</keyword>
<dbReference type="GO" id="GO:0030288">
    <property type="term" value="C:outer membrane-bounded periplasmic space"/>
    <property type="evidence" value="ECO:0007669"/>
    <property type="project" value="TreeGrafter"/>
</dbReference>
<evidence type="ECO:0000256" key="3">
    <source>
        <dbReference type="ARBA" id="ARBA00023002"/>
    </source>
</evidence>
<evidence type="ECO:0000259" key="4">
    <source>
        <dbReference type="Pfam" id="PF00384"/>
    </source>
</evidence>
<dbReference type="GO" id="GO:0009055">
    <property type="term" value="F:electron transfer activity"/>
    <property type="evidence" value="ECO:0007669"/>
    <property type="project" value="TreeGrafter"/>
</dbReference>
<dbReference type="Gene3D" id="3.40.50.740">
    <property type="match status" value="1"/>
</dbReference>
<accession>X1FY34</accession>
<dbReference type="PANTHER" id="PTHR43742:SF10">
    <property type="entry name" value="TRIMETHYLAMINE-N-OXIDE REDUCTASE 2"/>
    <property type="match status" value="1"/>
</dbReference>
<evidence type="ECO:0000256" key="1">
    <source>
        <dbReference type="ARBA" id="ARBA00001942"/>
    </source>
</evidence>
<dbReference type="GO" id="GO:0009061">
    <property type="term" value="P:anaerobic respiration"/>
    <property type="evidence" value="ECO:0007669"/>
    <property type="project" value="TreeGrafter"/>
</dbReference>
<dbReference type="AlphaFoldDB" id="X1FY34"/>
<name>X1FY34_9ZZZZ</name>
<evidence type="ECO:0000256" key="2">
    <source>
        <dbReference type="ARBA" id="ARBA00022505"/>
    </source>
</evidence>
<dbReference type="InterPro" id="IPR050612">
    <property type="entry name" value="Prok_Mopterin_Oxidored"/>
</dbReference>
<organism evidence="5">
    <name type="scientific">marine sediment metagenome</name>
    <dbReference type="NCBI Taxonomy" id="412755"/>
    <lineage>
        <taxon>unclassified sequences</taxon>
        <taxon>metagenomes</taxon>
        <taxon>ecological metagenomes</taxon>
    </lineage>
</organism>
<dbReference type="PANTHER" id="PTHR43742">
    <property type="entry name" value="TRIMETHYLAMINE-N-OXIDE REDUCTASE"/>
    <property type="match status" value="1"/>
</dbReference>
<gene>
    <name evidence="5" type="ORF">S03H2_37706</name>
</gene>
<dbReference type="GO" id="GO:0016491">
    <property type="term" value="F:oxidoreductase activity"/>
    <property type="evidence" value="ECO:0007669"/>
    <property type="project" value="UniProtKB-KW"/>
</dbReference>
<proteinExistence type="predicted"/>
<comment type="cofactor">
    <cofactor evidence="1">
        <name>Mo-bis(molybdopterin guanine dinucleotide)</name>
        <dbReference type="ChEBI" id="CHEBI:60539"/>
    </cofactor>
</comment>